<gene>
    <name evidence="1" type="ORF">Q9R08_04850</name>
</gene>
<keyword evidence="2" id="KW-1185">Reference proteome</keyword>
<accession>A0ABU0YY96</accession>
<dbReference type="EMBL" id="JAVFWO010000002">
    <property type="protein sequence ID" value="MDQ7877300.1"/>
    <property type="molecule type" value="Genomic_DNA"/>
</dbReference>
<dbReference type="RefSeq" id="WP_308866731.1">
    <property type="nucleotide sequence ID" value="NZ_JAVFWO010000002.1"/>
</dbReference>
<evidence type="ECO:0000313" key="2">
    <source>
        <dbReference type="Proteomes" id="UP001235133"/>
    </source>
</evidence>
<proteinExistence type="predicted"/>
<name>A0ABU0YY96_9MICO</name>
<evidence type="ECO:0000313" key="1">
    <source>
        <dbReference type="EMBL" id="MDQ7877300.1"/>
    </source>
</evidence>
<reference evidence="1 2" key="1">
    <citation type="submission" date="2023-08" db="EMBL/GenBank/DDBJ databases">
        <title>Microbacterium psychrotolerans sp. nov., a psychrotolerant bacterium isolated from soil in Heilongjiang Province, China.</title>
        <authorList>
            <person name="An P."/>
            <person name="Zhao D."/>
            <person name="Xiang H."/>
        </authorList>
    </citation>
    <scope>NUCLEOTIDE SEQUENCE [LARGE SCALE GENOMIC DNA]</scope>
    <source>
        <strain evidence="1 2">QXD-8</strain>
    </source>
</reference>
<protein>
    <recommendedName>
        <fullName evidence="3">Lipoprotein</fullName>
    </recommendedName>
</protein>
<organism evidence="1 2">
    <name type="scientific">Microbacterium psychrotolerans</name>
    <dbReference type="NCBI Taxonomy" id="3068321"/>
    <lineage>
        <taxon>Bacteria</taxon>
        <taxon>Bacillati</taxon>
        <taxon>Actinomycetota</taxon>
        <taxon>Actinomycetes</taxon>
        <taxon>Micrococcales</taxon>
        <taxon>Microbacteriaceae</taxon>
        <taxon>Microbacterium</taxon>
    </lineage>
</organism>
<sequence length="116" mass="13042">MGTNRRYADRIDRQMDERILATIAAKGGLQSLSAAELALDREQLTIDPEPKPVLAWVRFYGEAVRVRGFACRWTPKAVGVKFTAGGKEYTTWVWSDAVELDQEVRPPSDAEKYGPQ</sequence>
<dbReference type="Proteomes" id="UP001235133">
    <property type="component" value="Unassembled WGS sequence"/>
</dbReference>
<comment type="caution">
    <text evidence="1">The sequence shown here is derived from an EMBL/GenBank/DDBJ whole genome shotgun (WGS) entry which is preliminary data.</text>
</comment>
<evidence type="ECO:0008006" key="3">
    <source>
        <dbReference type="Google" id="ProtNLM"/>
    </source>
</evidence>